<organism evidence="1 2">
    <name type="scientific">Lupinus albus</name>
    <name type="common">White lupine</name>
    <name type="synonym">Lupinus termis</name>
    <dbReference type="NCBI Taxonomy" id="3870"/>
    <lineage>
        <taxon>Eukaryota</taxon>
        <taxon>Viridiplantae</taxon>
        <taxon>Streptophyta</taxon>
        <taxon>Embryophyta</taxon>
        <taxon>Tracheophyta</taxon>
        <taxon>Spermatophyta</taxon>
        <taxon>Magnoliopsida</taxon>
        <taxon>eudicotyledons</taxon>
        <taxon>Gunneridae</taxon>
        <taxon>Pentapetalae</taxon>
        <taxon>rosids</taxon>
        <taxon>fabids</taxon>
        <taxon>Fabales</taxon>
        <taxon>Fabaceae</taxon>
        <taxon>Papilionoideae</taxon>
        <taxon>50 kb inversion clade</taxon>
        <taxon>genistoids sensu lato</taxon>
        <taxon>core genistoids</taxon>
        <taxon>Genisteae</taxon>
        <taxon>Lupinus</taxon>
    </lineage>
</organism>
<gene>
    <name evidence="1" type="ORF">Lalb_Chr20g0116221</name>
</gene>
<protein>
    <submittedName>
        <fullName evidence="1">Uncharacterized protein</fullName>
    </submittedName>
</protein>
<name>A0A6A4NGL3_LUPAL</name>
<dbReference type="EMBL" id="WOCE01000020">
    <property type="protein sequence ID" value="KAE9591223.1"/>
    <property type="molecule type" value="Genomic_DNA"/>
</dbReference>
<dbReference type="Proteomes" id="UP000447434">
    <property type="component" value="Chromosome 20"/>
</dbReference>
<dbReference type="AlphaFoldDB" id="A0A6A4NGL3"/>
<keyword evidence="2" id="KW-1185">Reference proteome</keyword>
<evidence type="ECO:0000313" key="1">
    <source>
        <dbReference type="EMBL" id="KAE9591223.1"/>
    </source>
</evidence>
<comment type="caution">
    <text evidence="1">The sequence shown here is derived from an EMBL/GenBank/DDBJ whole genome shotgun (WGS) entry which is preliminary data.</text>
</comment>
<accession>A0A6A4NGL3</accession>
<reference evidence="2" key="1">
    <citation type="journal article" date="2020" name="Nat. Commun.">
        <title>Genome sequence of the cluster root forming white lupin.</title>
        <authorList>
            <person name="Hufnagel B."/>
            <person name="Marques A."/>
            <person name="Soriano A."/>
            <person name="Marques L."/>
            <person name="Divol F."/>
            <person name="Doumas P."/>
            <person name="Sallet E."/>
            <person name="Mancinotti D."/>
            <person name="Carrere S."/>
            <person name="Marande W."/>
            <person name="Arribat S."/>
            <person name="Keller J."/>
            <person name="Huneau C."/>
            <person name="Blein T."/>
            <person name="Aime D."/>
            <person name="Laguerre M."/>
            <person name="Taylor J."/>
            <person name="Schubert V."/>
            <person name="Nelson M."/>
            <person name="Geu-Flores F."/>
            <person name="Crespi M."/>
            <person name="Gallardo-Guerrero K."/>
            <person name="Delaux P.-M."/>
            <person name="Salse J."/>
            <person name="Berges H."/>
            <person name="Guyot R."/>
            <person name="Gouzy J."/>
            <person name="Peret B."/>
        </authorList>
    </citation>
    <scope>NUCLEOTIDE SEQUENCE [LARGE SCALE GENOMIC DNA]</scope>
    <source>
        <strain evidence="2">cv. Amiga</strain>
    </source>
</reference>
<sequence>MPLHFFLLFSWGHFSILLTFESLKIVSSFIVVVTKLQNYHFPLNYVFIKAEVNNVN</sequence>
<evidence type="ECO:0000313" key="2">
    <source>
        <dbReference type="Proteomes" id="UP000447434"/>
    </source>
</evidence>
<proteinExistence type="predicted"/>